<evidence type="ECO:0000256" key="9">
    <source>
        <dbReference type="ARBA" id="ARBA00023128"/>
    </source>
</evidence>
<dbReference type="FunCoup" id="A0A316YMS8">
    <property type="interactions" value="36"/>
</dbReference>
<dbReference type="InterPro" id="IPR018163">
    <property type="entry name" value="Thr/Ala-tRNA-synth_IIc_edit"/>
</dbReference>
<evidence type="ECO:0000256" key="1">
    <source>
        <dbReference type="ARBA" id="ARBA00004305"/>
    </source>
</evidence>
<dbReference type="Pfam" id="PF00587">
    <property type="entry name" value="tRNA-synt_2b"/>
    <property type="match status" value="1"/>
</dbReference>
<keyword evidence="4" id="KW-0436">Ligase</keyword>
<evidence type="ECO:0000256" key="2">
    <source>
        <dbReference type="ARBA" id="ARBA00008226"/>
    </source>
</evidence>
<evidence type="ECO:0000256" key="5">
    <source>
        <dbReference type="ARBA" id="ARBA00022741"/>
    </source>
</evidence>
<proteinExistence type="inferred from homology"/>
<dbReference type="PRINTS" id="PR01047">
    <property type="entry name" value="TRNASYNTHTHR"/>
</dbReference>
<dbReference type="GO" id="GO:0006435">
    <property type="term" value="P:threonyl-tRNA aminoacylation"/>
    <property type="evidence" value="ECO:0007669"/>
    <property type="project" value="InterPro"/>
</dbReference>
<protein>
    <recommendedName>
        <fullName evidence="3">threonine--tRNA ligase</fullName>
        <ecNumber evidence="3">6.1.1.3</ecNumber>
    </recommendedName>
    <alternativeName>
        <fullName evidence="11">Threonyl-tRNA synthetase</fullName>
    </alternativeName>
</protein>
<dbReference type="PANTHER" id="PTHR11451:SF46">
    <property type="entry name" value="THREONINE--TRNA LIGASE"/>
    <property type="match status" value="1"/>
</dbReference>
<dbReference type="GeneID" id="37043484"/>
<dbReference type="InterPro" id="IPR045864">
    <property type="entry name" value="aa-tRNA-synth_II/BPL/LPL"/>
</dbReference>
<evidence type="ECO:0000259" key="13">
    <source>
        <dbReference type="PROSITE" id="PS50862"/>
    </source>
</evidence>
<evidence type="ECO:0000256" key="11">
    <source>
        <dbReference type="ARBA" id="ARBA00031900"/>
    </source>
</evidence>
<dbReference type="InterPro" id="IPR036621">
    <property type="entry name" value="Anticodon-bd_dom_sf"/>
</dbReference>
<dbReference type="GO" id="GO:0004829">
    <property type="term" value="F:threonine-tRNA ligase activity"/>
    <property type="evidence" value="ECO:0007669"/>
    <property type="project" value="UniProtKB-EC"/>
</dbReference>
<evidence type="ECO:0000313" key="15">
    <source>
        <dbReference type="Proteomes" id="UP000245768"/>
    </source>
</evidence>
<dbReference type="PROSITE" id="PS50862">
    <property type="entry name" value="AA_TRNA_LIGASE_II"/>
    <property type="match status" value="1"/>
</dbReference>
<evidence type="ECO:0000313" key="14">
    <source>
        <dbReference type="EMBL" id="PWN90114.1"/>
    </source>
</evidence>
<accession>A0A316YMS8</accession>
<dbReference type="GO" id="GO:0005759">
    <property type="term" value="C:mitochondrial matrix"/>
    <property type="evidence" value="ECO:0007669"/>
    <property type="project" value="UniProtKB-SubCell"/>
</dbReference>
<keyword evidence="5" id="KW-0547">Nucleotide-binding</keyword>
<dbReference type="OrthoDB" id="5423599at2759"/>
<keyword evidence="10 14" id="KW-0030">Aminoacyl-tRNA synthetase</keyword>
<dbReference type="InterPro" id="IPR002314">
    <property type="entry name" value="aa-tRNA-synt_IIb"/>
</dbReference>
<dbReference type="Proteomes" id="UP000245768">
    <property type="component" value="Unassembled WGS sequence"/>
</dbReference>
<dbReference type="CDD" id="cd00771">
    <property type="entry name" value="ThrRS_core"/>
    <property type="match status" value="1"/>
</dbReference>
<reference evidence="14" key="1">
    <citation type="journal article" date="2018" name="Mol. Biol. Evol.">
        <title>Broad Genomic Sampling Reveals a Smut Pathogenic Ancestry of the Fungal Clade Ustilaginomycotina.</title>
        <authorList>
            <person name="Kijpornyongpan T."/>
            <person name="Mondo S.J."/>
            <person name="Barry K."/>
            <person name="Sandor L."/>
            <person name="Lee J."/>
            <person name="Lipzen A."/>
            <person name="Pangilinan J."/>
            <person name="LaButti K."/>
            <person name="Hainaut M."/>
            <person name="Henrissat B."/>
            <person name="Grigoriev I.V."/>
            <person name="Spatafora J.W."/>
            <person name="Aime M.C."/>
        </authorList>
    </citation>
    <scope>NUCLEOTIDE SEQUENCE [LARGE SCALE GENOMIC DNA]</scope>
    <source>
        <strain evidence="14">MCA 4198</strain>
    </source>
</reference>
<keyword evidence="7" id="KW-0648">Protein biosynthesis</keyword>
<comment type="subcellular location">
    <subcellularLocation>
        <location evidence="1">Mitochondrion matrix</location>
    </subcellularLocation>
</comment>
<dbReference type="AlphaFoldDB" id="A0A316YMS8"/>
<keyword evidence="15" id="KW-1185">Reference proteome</keyword>
<dbReference type="SUPFAM" id="SSF55681">
    <property type="entry name" value="Class II aaRS and biotin synthetases"/>
    <property type="match status" value="1"/>
</dbReference>
<dbReference type="EC" id="6.1.1.3" evidence="3"/>
<dbReference type="SUPFAM" id="SSF52954">
    <property type="entry name" value="Class II aaRS ABD-related"/>
    <property type="match status" value="1"/>
</dbReference>
<evidence type="ECO:0000256" key="12">
    <source>
        <dbReference type="ARBA" id="ARBA00049515"/>
    </source>
</evidence>
<dbReference type="Gene3D" id="3.40.50.800">
    <property type="entry name" value="Anticodon-binding domain"/>
    <property type="match status" value="1"/>
</dbReference>
<dbReference type="RefSeq" id="XP_025377312.1">
    <property type="nucleotide sequence ID" value="XM_025521568.1"/>
</dbReference>
<evidence type="ECO:0000256" key="6">
    <source>
        <dbReference type="ARBA" id="ARBA00022840"/>
    </source>
</evidence>
<comment type="similarity">
    <text evidence="2">Belongs to the class-II aminoacyl-tRNA synthetase family.</text>
</comment>
<dbReference type="InterPro" id="IPR033728">
    <property type="entry name" value="ThrRS_core"/>
</dbReference>
<name>A0A316YMS8_9BASI</name>
<dbReference type="Pfam" id="PF03129">
    <property type="entry name" value="HGTP_anticodon"/>
    <property type="match status" value="1"/>
</dbReference>
<dbReference type="Gene3D" id="3.30.980.10">
    <property type="entry name" value="Threonyl-trna Synthetase, Chain A, domain 2"/>
    <property type="match status" value="1"/>
</dbReference>
<evidence type="ECO:0000256" key="3">
    <source>
        <dbReference type="ARBA" id="ARBA00013163"/>
    </source>
</evidence>
<dbReference type="InterPro" id="IPR006195">
    <property type="entry name" value="aa-tRNA-synth_II"/>
</dbReference>
<dbReference type="FunFam" id="3.30.930.10:FF:000039">
    <property type="entry name" value="Threonyl-tRNA synthetase, mitochondrial"/>
    <property type="match status" value="1"/>
</dbReference>
<dbReference type="SUPFAM" id="SSF55186">
    <property type="entry name" value="ThrRS/AlaRS common domain"/>
    <property type="match status" value="1"/>
</dbReference>
<feature type="domain" description="Aminoacyl-transfer RNA synthetases class-II family profile" evidence="13">
    <location>
        <begin position="307"/>
        <end position="680"/>
    </location>
</feature>
<dbReference type="STRING" id="215250.A0A316YMS8"/>
<evidence type="ECO:0000256" key="7">
    <source>
        <dbReference type="ARBA" id="ARBA00022917"/>
    </source>
</evidence>
<keyword evidence="8" id="KW-0809">Transit peptide</keyword>
<gene>
    <name evidence="14" type="ORF">FA10DRAFT_266616</name>
</gene>
<sequence length="810" mass="89408">MAAFRPSFVAAQADAKGKAKEKGQDLGLNLDVPPELRGQESKTVKDVLLASMPPKGAQRFFAARDGDGNVYSLQEGIPAHVDALTFLTFFSLDDAGRQAFWLTATYVFNAALQAHLGDGVRIAAPPSIGALGGSGFATSYFFDEGAGSPSVSTGSTSNGKPLQASIDLINSSPASVPPRLSPEQLSAVEHKFQELIDSDAVVRLQQVSIKEAEFIFLTNPFKREELAARYGQDGQEGQVTLVCVGDDYFDLAPAQGTWAVLSSAGPIKAFKIQDVSTATWTPLEVTHKSLVPSRQSLLHLRGLAFPDSKFLKAHLAAMREAQSLDHRALGLQQRLFITHDSSPGTPFMLPHGMRIVRKVERVVRDLYDVWGYDEVVTPQLFKSDLWKRSGHWENYRQDMFAVEGFKEREQGLVPADSLLPAEEESREESRACCDAHSHQGEPDRPAAVLTGTDEAGASFGLKPMNCPGHCLVFASQGEHSYRDLPIRYAEFSPLHRNESSGSLSGLTRVRRFHQDDAHVFCRPDQVEGEISSMLKMLADAYTTFGFGSAFELVLSTRPAAFIGSVEEWKRAEDGLERALDASGHTWQLNEGDGAFYGPKIDVRLVDALGKKHQTATIQLDFQLPRRFELSYSDDKGARQTPVLIHRAILGSVERFMAILMEHTRGNWPFWMSPRQAVVLPVSPQNAEGQMRYAEAVKKRLALGRSEDNNSSSRPAHVFHVDVDASEETLAKRVRRAESSRYNFILVVGDDEVSNGTVNVRARPSTATAAYVNAVADQGQAPTRPQLEREMGQWKLEDLRDLFIKLDSNHW</sequence>
<dbReference type="InterPro" id="IPR002320">
    <property type="entry name" value="Thr-tRNA-ligase_IIa"/>
</dbReference>
<dbReference type="GO" id="GO:0005524">
    <property type="term" value="F:ATP binding"/>
    <property type="evidence" value="ECO:0007669"/>
    <property type="project" value="UniProtKB-KW"/>
</dbReference>
<evidence type="ECO:0000256" key="4">
    <source>
        <dbReference type="ARBA" id="ARBA00022598"/>
    </source>
</evidence>
<dbReference type="InParanoid" id="A0A316YMS8"/>
<dbReference type="EMBL" id="KZ819636">
    <property type="protein sequence ID" value="PWN90114.1"/>
    <property type="molecule type" value="Genomic_DNA"/>
</dbReference>
<organism evidence="14 15">
    <name type="scientific">Acaromyces ingoldii</name>
    <dbReference type="NCBI Taxonomy" id="215250"/>
    <lineage>
        <taxon>Eukaryota</taxon>
        <taxon>Fungi</taxon>
        <taxon>Dikarya</taxon>
        <taxon>Basidiomycota</taxon>
        <taxon>Ustilaginomycotina</taxon>
        <taxon>Exobasidiomycetes</taxon>
        <taxon>Exobasidiales</taxon>
        <taxon>Cryptobasidiaceae</taxon>
        <taxon>Acaromyces</taxon>
    </lineage>
</organism>
<keyword evidence="9" id="KW-0496">Mitochondrion</keyword>
<keyword evidence="6" id="KW-0067">ATP-binding</keyword>
<comment type="catalytic activity">
    <reaction evidence="12">
        <text>tRNA(Thr) + L-threonine + ATP = L-threonyl-tRNA(Thr) + AMP + diphosphate + H(+)</text>
        <dbReference type="Rhea" id="RHEA:24624"/>
        <dbReference type="Rhea" id="RHEA-COMP:9670"/>
        <dbReference type="Rhea" id="RHEA-COMP:9704"/>
        <dbReference type="ChEBI" id="CHEBI:15378"/>
        <dbReference type="ChEBI" id="CHEBI:30616"/>
        <dbReference type="ChEBI" id="CHEBI:33019"/>
        <dbReference type="ChEBI" id="CHEBI:57926"/>
        <dbReference type="ChEBI" id="CHEBI:78442"/>
        <dbReference type="ChEBI" id="CHEBI:78534"/>
        <dbReference type="ChEBI" id="CHEBI:456215"/>
        <dbReference type="EC" id="6.1.1.3"/>
    </reaction>
</comment>
<evidence type="ECO:0000256" key="10">
    <source>
        <dbReference type="ARBA" id="ARBA00023146"/>
    </source>
</evidence>
<dbReference type="PANTHER" id="PTHR11451">
    <property type="entry name" value="THREONINE-TRNA LIGASE"/>
    <property type="match status" value="1"/>
</dbReference>
<dbReference type="Gene3D" id="3.30.930.10">
    <property type="entry name" value="Bira Bifunctional Protein, Domain 2"/>
    <property type="match status" value="1"/>
</dbReference>
<evidence type="ECO:0000256" key="8">
    <source>
        <dbReference type="ARBA" id="ARBA00022946"/>
    </source>
</evidence>
<dbReference type="InterPro" id="IPR004154">
    <property type="entry name" value="Anticodon-bd"/>
</dbReference>